<dbReference type="AlphaFoldDB" id="A0A2Z3H004"/>
<name>A0A2Z3H004_9BACT</name>
<dbReference type="InterPro" id="IPR008271">
    <property type="entry name" value="Ser/Thr_kinase_AS"/>
</dbReference>
<feature type="binding site" evidence="5">
    <location>
        <position position="162"/>
    </location>
    <ligand>
        <name>ATP</name>
        <dbReference type="ChEBI" id="CHEBI:30616"/>
    </ligand>
</feature>
<keyword evidence="4 5" id="KW-0067">ATP-binding</keyword>
<protein>
    <recommendedName>
        <fullName evidence="8">Protein kinase domain-containing protein</fullName>
    </recommendedName>
</protein>
<dbReference type="Proteomes" id="UP000245802">
    <property type="component" value="Chromosome"/>
</dbReference>
<feature type="domain" description="Protein kinase" evidence="8">
    <location>
        <begin position="132"/>
        <end position="441"/>
    </location>
</feature>
<dbReference type="NCBIfam" id="NF047558">
    <property type="entry name" value="TPR_END_plus"/>
    <property type="match status" value="1"/>
</dbReference>
<dbReference type="InterPro" id="IPR011009">
    <property type="entry name" value="Kinase-like_dom_sf"/>
</dbReference>
<evidence type="ECO:0000256" key="2">
    <source>
        <dbReference type="ARBA" id="ARBA00022741"/>
    </source>
</evidence>
<feature type="region of interest" description="Disordered" evidence="6">
    <location>
        <begin position="40"/>
        <end position="62"/>
    </location>
</feature>
<organism evidence="9 10">
    <name type="scientific">Gemmata obscuriglobus</name>
    <dbReference type="NCBI Taxonomy" id="114"/>
    <lineage>
        <taxon>Bacteria</taxon>
        <taxon>Pseudomonadati</taxon>
        <taxon>Planctomycetota</taxon>
        <taxon>Planctomycetia</taxon>
        <taxon>Gemmatales</taxon>
        <taxon>Gemmataceae</taxon>
        <taxon>Gemmata</taxon>
    </lineage>
</organism>
<keyword evidence="10" id="KW-1185">Reference proteome</keyword>
<dbReference type="SUPFAM" id="SSF48452">
    <property type="entry name" value="TPR-like"/>
    <property type="match status" value="2"/>
</dbReference>
<dbReference type="GO" id="GO:0005524">
    <property type="term" value="F:ATP binding"/>
    <property type="evidence" value="ECO:0007669"/>
    <property type="project" value="UniProtKB-UniRule"/>
</dbReference>
<evidence type="ECO:0000256" key="6">
    <source>
        <dbReference type="SAM" id="MobiDB-lite"/>
    </source>
</evidence>
<dbReference type="KEGG" id="gog:C1280_05030"/>
<keyword evidence="1" id="KW-0808">Transferase</keyword>
<dbReference type="PANTHER" id="PTHR43289">
    <property type="entry name" value="MITOGEN-ACTIVATED PROTEIN KINASE KINASE KINASE 20-RELATED"/>
    <property type="match status" value="1"/>
</dbReference>
<dbReference type="InterPro" id="IPR000719">
    <property type="entry name" value="Prot_kinase_dom"/>
</dbReference>
<dbReference type="InterPro" id="IPR011990">
    <property type="entry name" value="TPR-like_helical_dom_sf"/>
</dbReference>
<keyword evidence="2 5" id="KW-0547">Nucleotide-binding</keyword>
<dbReference type="PROSITE" id="PS00107">
    <property type="entry name" value="PROTEIN_KINASE_ATP"/>
    <property type="match status" value="1"/>
</dbReference>
<dbReference type="Pfam" id="PF14559">
    <property type="entry name" value="TPR_19"/>
    <property type="match status" value="1"/>
</dbReference>
<dbReference type="GO" id="GO:0004674">
    <property type="term" value="F:protein serine/threonine kinase activity"/>
    <property type="evidence" value="ECO:0007669"/>
    <property type="project" value="TreeGrafter"/>
</dbReference>
<dbReference type="InterPro" id="IPR019734">
    <property type="entry name" value="TPR_rpt"/>
</dbReference>
<evidence type="ECO:0000256" key="5">
    <source>
        <dbReference type="PROSITE-ProRule" id="PRU10141"/>
    </source>
</evidence>
<keyword evidence="7" id="KW-0472">Membrane</keyword>
<evidence type="ECO:0000256" key="7">
    <source>
        <dbReference type="SAM" id="Phobius"/>
    </source>
</evidence>
<evidence type="ECO:0000256" key="4">
    <source>
        <dbReference type="ARBA" id="ARBA00022840"/>
    </source>
</evidence>
<dbReference type="SMART" id="SM00028">
    <property type="entry name" value="TPR"/>
    <property type="match status" value="3"/>
</dbReference>
<dbReference type="SMART" id="SM00220">
    <property type="entry name" value="S_TKc"/>
    <property type="match status" value="1"/>
</dbReference>
<evidence type="ECO:0000259" key="8">
    <source>
        <dbReference type="PROSITE" id="PS50011"/>
    </source>
</evidence>
<gene>
    <name evidence="9" type="ORF">C1280_05030</name>
</gene>
<feature type="transmembrane region" description="Helical" evidence="7">
    <location>
        <begin position="468"/>
        <end position="488"/>
    </location>
</feature>
<feature type="region of interest" description="Disordered" evidence="6">
    <location>
        <begin position="216"/>
        <end position="251"/>
    </location>
</feature>
<keyword evidence="7" id="KW-1133">Transmembrane helix</keyword>
<dbReference type="CDD" id="cd14014">
    <property type="entry name" value="STKc_PknB_like"/>
    <property type="match status" value="1"/>
</dbReference>
<dbReference type="PROSITE" id="PS50011">
    <property type="entry name" value="PROTEIN_KINASE_DOM"/>
    <property type="match status" value="1"/>
</dbReference>
<reference evidence="9 10" key="1">
    <citation type="submission" date="2018-01" db="EMBL/GenBank/DDBJ databases">
        <title>G. obscuriglobus.</title>
        <authorList>
            <person name="Franke J."/>
            <person name="Blomberg W."/>
            <person name="Selmecki A."/>
        </authorList>
    </citation>
    <scope>NUCLEOTIDE SEQUENCE [LARGE SCALE GENOMIC DNA]</scope>
    <source>
        <strain evidence="9 10">DSM 5831</strain>
    </source>
</reference>
<evidence type="ECO:0000313" key="10">
    <source>
        <dbReference type="Proteomes" id="UP000245802"/>
    </source>
</evidence>
<dbReference type="Gene3D" id="1.25.40.10">
    <property type="entry name" value="Tetratricopeptide repeat domain"/>
    <property type="match status" value="2"/>
</dbReference>
<dbReference type="InterPro" id="IPR017441">
    <property type="entry name" value="Protein_kinase_ATP_BS"/>
</dbReference>
<sequence>MRPRARYRLSLLQIAQSLQSPGSCRFLCRTQNRYRSRSAVHPTRILPNAEPRGEPAFESDGTDLPTAHLPAAAPPVLTPAPRGSVGPLFVSSFSGAPSLSGSLWSDWDDSDRGGLSAGGRRPPRVGDTLCGFELVGELGRGAFARVYLARQQALAGREVALKVTQRPTHEAERLARLQHTNIVPVYSVHADQGVQLICMPFLGKVTIADLLRAHRADRSSRGAGRKTSGTRAARTTVGDNRGSGSDGRTAAPRLPAWTWAADGPPPIVGDPRAVVHALAQLAAGLSHAHQRRILHLDIKPANVLLADTGEPMLLDFNLAFDATRPDRDVVGGTMPYMAPEQLHNMRTRGTGALDDRTDLYGLGAMAFEMLTGELPFASGTRGPKVIEEQLAARLRPLPSLRARNPEVSPAVEAIVHKLLAPAPADRYQTANELCADLDRHLNDLPLAYARESSAAERFGKWRRRNPGLVVRLMVACLIGLALGLGGAVHQRAEGNARAGAVEQARAARAALDAARLDLTLVGDPSATARGVKRTEELVAAYGCDVPEWQSRPGVRRLTEAERATLAGDLGELMFLLAQVKWSETDALPESERRQRAEDAWKLNRAARDCFVPDEVPPAIERQAALIAPRVGEEVRTADLPAPLAVSGTRGAFLEAAFALRVGRYATAVPLLEALVGEQPAHGAAQFCLAYSLHQQGHYARALERYDVARALLPKDPRPLFGRGLIYGLRTKPELAEAEFTKALALDPGHAESYRNRGLVRFRLAKRDEPFASKAAAVRAKFEESVADYTAALDRGSSEFQLLLLRATSRQAFDPAGATADRTAAQALEPKTEMDYLVRGWGRRDEDPKGALADLRKAAALNPRSVVALQNQAHILADRLKDPAGALVVTKRVVELSPDFAPGRAGHAIILARLGRRTDAHKEIEQARLLSNDAAVLYQAACVYSLTSVEEPADRLEALKLLRRAIREGFTGLNQLAADPDLIPLRTQPEFQAVYSAAENLFR</sequence>
<dbReference type="SUPFAM" id="SSF56112">
    <property type="entry name" value="Protein kinase-like (PK-like)"/>
    <property type="match status" value="1"/>
</dbReference>
<dbReference type="Pfam" id="PF00069">
    <property type="entry name" value="Pkinase"/>
    <property type="match status" value="1"/>
</dbReference>
<dbReference type="EMBL" id="CP025958">
    <property type="protein sequence ID" value="AWM36445.1"/>
    <property type="molecule type" value="Genomic_DNA"/>
</dbReference>
<accession>A0A2Z3H004</accession>
<evidence type="ECO:0000313" key="9">
    <source>
        <dbReference type="EMBL" id="AWM36445.1"/>
    </source>
</evidence>
<keyword evidence="7" id="KW-0812">Transmembrane</keyword>
<dbReference type="Gene3D" id="1.10.510.10">
    <property type="entry name" value="Transferase(Phosphotransferase) domain 1"/>
    <property type="match status" value="2"/>
</dbReference>
<keyword evidence="3" id="KW-0418">Kinase</keyword>
<proteinExistence type="predicted"/>
<dbReference type="PANTHER" id="PTHR43289:SF34">
    <property type="entry name" value="SERINE_THREONINE-PROTEIN KINASE YBDM-RELATED"/>
    <property type="match status" value="1"/>
</dbReference>
<dbReference type="PROSITE" id="PS00108">
    <property type="entry name" value="PROTEIN_KINASE_ST"/>
    <property type="match status" value="1"/>
</dbReference>
<evidence type="ECO:0000256" key="1">
    <source>
        <dbReference type="ARBA" id="ARBA00022679"/>
    </source>
</evidence>
<evidence type="ECO:0000256" key="3">
    <source>
        <dbReference type="ARBA" id="ARBA00022777"/>
    </source>
</evidence>